<dbReference type="SMART" id="SM00418">
    <property type="entry name" value="HTH_ARSR"/>
    <property type="match status" value="1"/>
</dbReference>
<dbReference type="PROSITE" id="PS50987">
    <property type="entry name" value="HTH_ARSR_2"/>
    <property type="match status" value="1"/>
</dbReference>
<dbReference type="InterPro" id="IPR036388">
    <property type="entry name" value="WH-like_DNA-bd_sf"/>
</dbReference>
<dbReference type="InterPro" id="IPR011991">
    <property type="entry name" value="ArsR-like_HTH"/>
</dbReference>
<dbReference type="InterPro" id="IPR001845">
    <property type="entry name" value="HTH_ArsR_DNA-bd_dom"/>
</dbReference>
<evidence type="ECO:0000256" key="1">
    <source>
        <dbReference type="ARBA" id="ARBA00023015"/>
    </source>
</evidence>
<evidence type="ECO:0000256" key="3">
    <source>
        <dbReference type="ARBA" id="ARBA00023163"/>
    </source>
</evidence>
<dbReference type="SUPFAM" id="SSF46785">
    <property type="entry name" value="Winged helix' DNA-binding domain"/>
    <property type="match status" value="1"/>
</dbReference>
<dbReference type="PRINTS" id="PR00778">
    <property type="entry name" value="HTHARSR"/>
</dbReference>
<dbReference type="NCBIfam" id="NF033788">
    <property type="entry name" value="HTH_metalloreg"/>
    <property type="match status" value="1"/>
</dbReference>
<keyword evidence="2" id="KW-0238">DNA-binding</keyword>
<dbReference type="GO" id="GO:0003700">
    <property type="term" value="F:DNA-binding transcription factor activity"/>
    <property type="evidence" value="ECO:0007669"/>
    <property type="project" value="InterPro"/>
</dbReference>
<sequence length="100" mass="11647">MDKIFKALADKNRRIIITLLKKNELSVSELLLNFDITQATLSNHLSILKKADLVNCRVDGKRRIYFLNKNIFGDFIGELNKFIGFDEQKKISELIVRYSK</sequence>
<evidence type="ECO:0000259" key="4">
    <source>
        <dbReference type="PROSITE" id="PS50987"/>
    </source>
</evidence>
<name>A0A0G0M531_9BACT</name>
<gene>
    <name evidence="5" type="ORF">US90_C0021G0007</name>
</gene>
<dbReference type="CDD" id="cd00090">
    <property type="entry name" value="HTH_ARSR"/>
    <property type="match status" value="1"/>
</dbReference>
<dbReference type="Gene3D" id="1.10.10.10">
    <property type="entry name" value="Winged helix-like DNA-binding domain superfamily/Winged helix DNA-binding domain"/>
    <property type="match status" value="1"/>
</dbReference>
<dbReference type="AlphaFoldDB" id="A0A0G0M531"/>
<keyword evidence="1" id="KW-0805">Transcription regulation</keyword>
<comment type="caution">
    <text evidence="5">The sequence shown here is derived from an EMBL/GenBank/DDBJ whole genome shotgun (WGS) entry which is preliminary data.</text>
</comment>
<dbReference type="EMBL" id="LBUT01000021">
    <property type="protein sequence ID" value="KKQ68764.1"/>
    <property type="molecule type" value="Genomic_DNA"/>
</dbReference>
<dbReference type="Pfam" id="PF01022">
    <property type="entry name" value="HTH_5"/>
    <property type="match status" value="1"/>
</dbReference>
<reference evidence="5 6" key="1">
    <citation type="journal article" date="2015" name="Nature">
        <title>rRNA introns, odd ribosomes, and small enigmatic genomes across a large radiation of phyla.</title>
        <authorList>
            <person name="Brown C.T."/>
            <person name="Hug L.A."/>
            <person name="Thomas B.C."/>
            <person name="Sharon I."/>
            <person name="Castelle C.J."/>
            <person name="Singh A."/>
            <person name="Wilkins M.J."/>
            <person name="Williams K.H."/>
            <person name="Banfield J.F."/>
        </authorList>
    </citation>
    <scope>NUCLEOTIDE SEQUENCE [LARGE SCALE GENOMIC DNA]</scope>
</reference>
<dbReference type="InterPro" id="IPR051081">
    <property type="entry name" value="HTH_MetalResp_TranReg"/>
</dbReference>
<dbReference type="Proteomes" id="UP000034406">
    <property type="component" value="Unassembled WGS sequence"/>
</dbReference>
<evidence type="ECO:0000313" key="5">
    <source>
        <dbReference type="EMBL" id="KKQ68764.1"/>
    </source>
</evidence>
<keyword evidence="3" id="KW-0804">Transcription</keyword>
<dbReference type="PANTHER" id="PTHR33154:SF33">
    <property type="entry name" value="TRANSCRIPTIONAL REPRESSOR SDPR"/>
    <property type="match status" value="1"/>
</dbReference>
<organism evidence="5 6">
    <name type="scientific">Candidatus Shapirobacteria bacterium GW2011_GWE2_38_30</name>
    <dbReference type="NCBI Taxonomy" id="1618490"/>
    <lineage>
        <taxon>Bacteria</taxon>
        <taxon>Candidatus Shapironibacteriota</taxon>
    </lineage>
</organism>
<dbReference type="InterPro" id="IPR036390">
    <property type="entry name" value="WH_DNA-bd_sf"/>
</dbReference>
<dbReference type="STRING" id="1618490.US90_C0021G0007"/>
<dbReference type="GO" id="GO:0003677">
    <property type="term" value="F:DNA binding"/>
    <property type="evidence" value="ECO:0007669"/>
    <property type="project" value="UniProtKB-KW"/>
</dbReference>
<dbReference type="PANTHER" id="PTHR33154">
    <property type="entry name" value="TRANSCRIPTIONAL REGULATOR, ARSR FAMILY"/>
    <property type="match status" value="1"/>
</dbReference>
<accession>A0A0G0M531</accession>
<feature type="domain" description="HTH arsR-type" evidence="4">
    <location>
        <begin position="1"/>
        <end position="87"/>
    </location>
</feature>
<evidence type="ECO:0000256" key="2">
    <source>
        <dbReference type="ARBA" id="ARBA00023125"/>
    </source>
</evidence>
<proteinExistence type="predicted"/>
<evidence type="ECO:0000313" key="6">
    <source>
        <dbReference type="Proteomes" id="UP000034406"/>
    </source>
</evidence>
<protein>
    <submittedName>
        <fullName evidence="5">ArsR family transcriptional regulator YozA</fullName>
    </submittedName>
</protein>